<proteinExistence type="predicted"/>
<dbReference type="SUPFAM" id="SSF54909">
    <property type="entry name" value="Dimeric alpha+beta barrel"/>
    <property type="match status" value="1"/>
</dbReference>
<feature type="domain" description="Transcription regulator AsnC/Lrp ligand binding" evidence="1">
    <location>
        <begin position="6"/>
        <end position="76"/>
    </location>
</feature>
<gene>
    <name evidence="2" type="ORF">AKJ43_01770</name>
</gene>
<dbReference type="AlphaFoldDB" id="A0A133V7R7"/>
<name>A0A133V7R7_9EURY</name>
<protein>
    <recommendedName>
        <fullName evidence="1">Transcription regulator AsnC/Lrp ligand binding domain-containing protein</fullName>
    </recommendedName>
</protein>
<comment type="caution">
    <text evidence="2">The sequence shown here is derived from an EMBL/GenBank/DDBJ whole genome shotgun (WGS) entry which is preliminary data.</text>
</comment>
<sequence>MVRGHILITTAPGEMRDIRERIESLSNIKSVEMVTGPYDLIAQAEAEDLSTLTSTVLDNIRHITGVLDTTTCVVIE</sequence>
<evidence type="ECO:0000313" key="3">
    <source>
        <dbReference type="Proteomes" id="UP000070400"/>
    </source>
</evidence>
<evidence type="ECO:0000313" key="2">
    <source>
        <dbReference type="EMBL" id="KXB02447.1"/>
    </source>
</evidence>
<accession>A0A133V7R7</accession>
<dbReference type="InterPro" id="IPR019887">
    <property type="entry name" value="Tscrpt_reg_AsnC/Lrp_C"/>
</dbReference>
<dbReference type="Pfam" id="PF01037">
    <property type="entry name" value="AsnC_trans_reg"/>
    <property type="match status" value="1"/>
</dbReference>
<organism evidence="2 3">
    <name type="scientific">candidate division MSBL1 archaeon SCGC-AAA261D19</name>
    <dbReference type="NCBI Taxonomy" id="1698273"/>
    <lineage>
        <taxon>Archaea</taxon>
        <taxon>Methanobacteriati</taxon>
        <taxon>Methanobacteriota</taxon>
        <taxon>candidate division MSBL1</taxon>
    </lineage>
</organism>
<reference evidence="2 3" key="1">
    <citation type="journal article" date="2016" name="Sci. Rep.">
        <title>Metabolic traits of an uncultured archaeal lineage -MSBL1- from brine pools of the Red Sea.</title>
        <authorList>
            <person name="Mwirichia R."/>
            <person name="Alam I."/>
            <person name="Rashid M."/>
            <person name="Vinu M."/>
            <person name="Ba-Alawi W."/>
            <person name="Anthony Kamau A."/>
            <person name="Kamanda Ngugi D."/>
            <person name="Goker M."/>
            <person name="Klenk H.P."/>
            <person name="Bajic V."/>
            <person name="Stingl U."/>
        </authorList>
    </citation>
    <scope>NUCLEOTIDE SEQUENCE [LARGE SCALE GENOMIC DNA]</scope>
    <source>
        <strain evidence="2">SCGC-AAA261D19</strain>
    </source>
</reference>
<evidence type="ECO:0000259" key="1">
    <source>
        <dbReference type="Pfam" id="PF01037"/>
    </source>
</evidence>
<dbReference type="Proteomes" id="UP000070400">
    <property type="component" value="Unassembled WGS sequence"/>
</dbReference>
<dbReference type="InterPro" id="IPR011008">
    <property type="entry name" value="Dimeric_a/b-barrel"/>
</dbReference>
<keyword evidence="3" id="KW-1185">Reference proteome</keyword>
<dbReference type="Gene3D" id="3.30.70.920">
    <property type="match status" value="1"/>
</dbReference>
<dbReference type="EMBL" id="LHXX01000015">
    <property type="protein sequence ID" value="KXB02447.1"/>
    <property type="molecule type" value="Genomic_DNA"/>
</dbReference>